<gene>
    <name evidence="1" type="ORF">H261_13559</name>
</gene>
<accession>M2Y8M9</accession>
<proteinExistence type="predicted"/>
<evidence type="ECO:0000313" key="2">
    <source>
        <dbReference type="Proteomes" id="UP000011744"/>
    </source>
</evidence>
<dbReference type="AlphaFoldDB" id="M2Y8M9"/>
<reference evidence="1 2" key="1">
    <citation type="journal article" date="2014" name="Genome Announc.">
        <title>Draft Genome Sequence of Magnetospirillum sp. Strain SO-1, a Freshwater Magnetotactic Bacterium Isolated from the Ol'khovka River, Russia.</title>
        <authorList>
            <person name="Grouzdev D.S."/>
            <person name="Dziuba M.V."/>
            <person name="Sukhacheva M.S."/>
            <person name="Mardanov A.V."/>
            <person name="Beletskiy A.V."/>
            <person name="Kuznetsov B.B."/>
            <person name="Skryabin K.G."/>
        </authorList>
    </citation>
    <scope>NUCLEOTIDE SEQUENCE [LARGE SCALE GENOMIC DNA]</scope>
    <source>
        <strain evidence="1 2">SO-1</strain>
    </source>
</reference>
<dbReference type="OrthoDB" id="7360913at2"/>
<dbReference type="RefSeq" id="WP_008618435.1">
    <property type="nucleotide sequence ID" value="NZ_AONQ01000035.1"/>
</dbReference>
<dbReference type="EMBL" id="AONQ01000035">
    <property type="protein sequence ID" value="EME69406.1"/>
    <property type="molecule type" value="Genomic_DNA"/>
</dbReference>
<dbReference type="eggNOG" id="ENOG502ZH9C">
    <property type="taxonomic scope" value="Bacteria"/>
</dbReference>
<dbReference type="STRING" id="1244869.H261_13559"/>
<sequence>MATIVLKHVAEDRTNDREIVDTGAAMFGLGGDNVHCGVCGREMMHDVPIRTIKVNLLYRCAGCGSLNELPPGA</sequence>
<keyword evidence="2" id="KW-1185">Reference proteome</keyword>
<name>M2Y8M9_9PROT</name>
<dbReference type="Proteomes" id="UP000011744">
    <property type="component" value="Unassembled WGS sequence"/>
</dbReference>
<organism evidence="1 2">
    <name type="scientific">Paramagnetospirillum caucaseum</name>
    <dbReference type="NCBI Taxonomy" id="1244869"/>
    <lineage>
        <taxon>Bacteria</taxon>
        <taxon>Pseudomonadati</taxon>
        <taxon>Pseudomonadota</taxon>
        <taxon>Alphaproteobacteria</taxon>
        <taxon>Rhodospirillales</taxon>
        <taxon>Magnetospirillaceae</taxon>
        <taxon>Paramagnetospirillum</taxon>
    </lineage>
</organism>
<evidence type="ECO:0000313" key="1">
    <source>
        <dbReference type="EMBL" id="EME69406.1"/>
    </source>
</evidence>
<dbReference type="PATRIC" id="fig|1244869.3.peg.2733"/>
<comment type="caution">
    <text evidence="1">The sequence shown here is derived from an EMBL/GenBank/DDBJ whole genome shotgun (WGS) entry which is preliminary data.</text>
</comment>
<protein>
    <submittedName>
        <fullName evidence="1">Uncharacterized protein</fullName>
    </submittedName>
</protein>